<evidence type="ECO:0000256" key="1">
    <source>
        <dbReference type="SAM" id="Coils"/>
    </source>
</evidence>
<comment type="caution">
    <text evidence="2">The sequence shown here is derived from an EMBL/GenBank/DDBJ whole genome shotgun (WGS) entry which is preliminary data.</text>
</comment>
<feature type="coiled-coil region" evidence="1">
    <location>
        <begin position="30"/>
        <end position="178"/>
    </location>
</feature>
<keyword evidence="1" id="KW-0175">Coiled coil</keyword>
<evidence type="ECO:0000313" key="2">
    <source>
        <dbReference type="EMBL" id="PJA46466.1"/>
    </source>
</evidence>
<name>A0A2M7XFF4_9BACT</name>
<dbReference type="AlphaFoldDB" id="A0A2M7XFF4"/>
<proteinExistence type="predicted"/>
<gene>
    <name evidence="2" type="ORF">CO173_01735</name>
</gene>
<sequence>MTDQIITCPNCNTEIPLNTALTEKIQLQLRKQMSLELQAEKEKMAELEKNLKLKEQDVQKIIDTGIASERQKIALEAKNEASKKVELELRDLQQANSEKDQKLKEMEKAELDLRRQKREIEEREKSMKLELERQIDQERAKIVEETKREASEEARLKVAEKDKQIAQMNKTIEDLKRKGEQGSMQIQGDVQENDLRDLLQNIFPVDNIADVPTGIRGADLIQTVHTKFGQEAGIMLWESKNTKAWSNDWVKKLRDDQGLAKADVCILISQTLPEGITDFGLVDGVWVSNYQSAPSLATVLRANILQVAQVKQSLVGKDQKMELLYSYLSGSEFRHHIENIVSAFSSMRSDLDSEKRSMQRIWKKREKEIERVTINTSSMYGDLQGLIGASLQTIQALELPGSELLEEDFDE</sequence>
<organism evidence="2 3">
    <name type="scientific">Candidatus Uhrbacteria bacterium CG_4_9_14_3_um_filter_41_35</name>
    <dbReference type="NCBI Taxonomy" id="1975034"/>
    <lineage>
        <taxon>Bacteria</taxon>
        <taxon>Candidatus Uhriibacteriota</taxon>
    </lineage>
</organism>
<dbReference type="Proteomes" id="UP000231263">
    <property type="component" value="Unassembled WGS sequence"/>
</dbReference>
<evidence type="ECO:0000313" key="3">
    <source>
        <dbReference type="Proteomes" id="UP000231263"/>
    </source>
</evidence>
<accession>A0A2M7XFF4</accession>
<dbReference type="InterPro" id="IPR019219">
    <property type="entry name" value="DUF2130"/>
</dbReference>
<protein>
    <submittedName>
        <fullName evidence="2">DUF2130 domain-containing protein</fullName>
    </submittedName>
</protein>
<reference evidence="3" key="1">
    <citation type="submission" date="2017-09" db="EMBL/GenBank/DDBJ databases">
        <title>Depth-based differentiation of microbial function through sediment-hosted aquifers and enrichment of novel symbionts in the deep terrestrial subsurface.</title>
        <authorList>
            <person name="Probst A.J."/>
            <person name="Ladd B."/>
            <person name="Jarett J.K."/>
            <person name="Geller-Mcgrath D.E."/>
            <person name="Sieber C.M.K."/>
            <person name="Emerson J.B."/>
            <person name="Anantharaman K."/>
            <person name="Thomas B.C."/>
            <person name="Malmstrom R."/>
            <person name="Stieglmeier M."/>
            <person name="Klingl A."/>
            <person name="Woyke T."/>
            <person name="Ryan C.M."/>
            <person name="Banfield J.F."/>
        </authorList>
    </citation>
    <scope>NUCLEOTIDE SEQUENCE [LARGE SCALE GENOMIC DNA]</scope>
</reference>
<dbReference type="Pfam" id="PF09903">
    <property type="entry name" value="DUF2130"/>
    <property type="match status" value="1"/>
</dbReference>
<dbReference type="EMBL" id="PFWT01000009">
    <property type="protein sequence ID" value="PJA46466.1"/>
    <property type="molecule type" value="Genomic_DNA"/>
</dbReference>